<dbReference type="Gene3D" id="3.30.40.10">
    <property type="entry name" value="Zinc/RING finger domain, C3HC4 (zinc finger)"/>
    <property type="match status" value="2"/>
</dbReference>
<keyword evidence="9" id="KW-0238">DNA-binding</keyword>
<keyword evidence="10 13" id="KW-0539">Nucleus</keyword>
<dbReference type="InterPro" id="IPR029071">
    <property type="entry name" value="Ubiquitin-like_domsf"/>
</dbReference>
<dbReference type="InterPro" id="IPR021991">
    <property type="entry name" value="TTD_dom"/>
</dbReference>
<dbReference type="InterPro" id="IPR036987">
    <property type="entry name" value="SRA-YDG_sf"/>
</dbReference>
<evidence type="ECO:0000256" key="14">
    <source>
        <dbReference type="SAM" id="MobiDB-lite"/>
    </source>
</evidence>
<feature type="transmembrane region" description="Helical" evidence="15">
    <location>
        <begin position="560"/>
        <end position="580"/>
    </location>
</feature>
<dbReference type="PROSITE" id="PS50016">
    <property type="entry name" value="ZF_PHD_2"/>
    <property type="match status" value="1"/>
</dbReference>
<keyword evidence="4" id="KW-0808">Transferase</keyword>
<dbReference type="Pfam" id="PF02182">
    <property type="entry name" value="SAD_SRA"/>
    <property type="match status" value="1"/>
</dbReference>
<evidence type="ECO:0000259" key="17">
    <source>
        <dbReference type="PROSITE" id="PS50053"/>
    </source>
</evidence>
<keyword evidence="20" id="KW-1185">Reference proteome</keyword>
<dbReference type="EC" id="2.3.2.27" evidence="3"/>
<dbReference type="SUPFAM" id="SSF57903">
    <property type="entry name" value="FYVE/PHD zinc finger"/>
    <property type="match status" value="1"/>
</dbReference>
<dbReference type="InterPro" id="IPR019787">
    <property type="entry name" value="Znf_PHD-finger"/>
</dbReference>
<dbReference type="Gene3D" id="3.10.20.90">
    <property type="entry name" value="Phosphatidylinositol 3-kinase Catalytic Subunit, Chain A, domain 1"/>
    <property type="match status" value="1"/>
</dbReference>
<feature type="region of interest" description="Disordered" evidence="14">
    <location>
        <begin position="83"/>
        <end position="131"/>
    </location>
</feature>
<evidence type="ECO:0000256" key="9">
    <source>
        <dbReference type="ARBA" id="ARBA00023125"/>
    </source>
</evidence>
<dbReference type="InterPro" id="IPR000626">
    <property type="entry name" value="Ubiquitin-like_dom"/>
</dbReference>
<gene>
    <name evidence="21" type="primary">LOC106470190</name>
</gene>
<dbReference type="Gene3D" id="2.30.30.30">
    <property type="match status" value="1"/>
</dbReference>
<dbReference type="SMART" id="SM00249">
    <property type="entry name" value="PHD"/>
    <property type="match status" value="1"/>
</dbReference>
<evidence type="ECO:0000256" key="3">
    <source>
        <dbReference type="ARBA" id="ARBA00012483"/>
    </source>
</evidence>
<feature type="domain" description="YDG" evidence="19">
    <location>
        <begin position="523"/>
        <end position="660"/>
    </location>
</feature>
<evidence type="ECO:0000256" key="10">
    <source>
        <dbReference type="ARBA" id="ARBA00023242"/>
    </source>
</evidence>
<feature type="compositionally biased region" description="Basic and acidic residues" evidence="14">
    <location>
        <begin position="700"/>
        <end position="716"/>
    </location>
</feature>
<dbReference type="SUPFAM" id="SSF54236">
    <property type="entry name" value="Ubiquitin-like"/>
    <property type="match status" value="1"/>
</dbReference>
<dbReference type="Pfam" id="PF00628">
    <property type="entry name" value="PHD"/>
    <property type="match status" value="1"/>
</dbReference>
<evidence type="ECO:0000256" key="12">
    <source>
        <dbReference type="PROSITE-ProRule" id="PRU00175"/>
    </source>
</evidence>
<feature type="domain" description="Ubiquitin-like" evidence="17">
    <location>
        <begin position="1"/>
        <end position="74"/>
    </location>
</feature>
<dbReference type="GeneID" id="106470190"/>
<evidence type="ECO:0000313" key="21">
    <source>
        <dbReference type="RefSeq" id="XP_022254512.1"/>
    </source>
</evidence>
<dbReference type="SUPFAM" id="SSF88697">
    <property type="entry name" value="PUA domain-like"/>
    <property type="match status" value="1"/>
</dbReference>
<dbReference type="CDD" id="cd15525">
    <property type="entry name" value="PHD_UHRF1_2"/>
    <property type="match status" value="1"/>
</dbReference>
<dbReference type="SMART" id="SM00466">
    <property type="entry name" value="SRA"/>
    <property type="match status" value="1"/>
</dbReference>
<dbReference type="InterPro" id="IPR003105">
    <property type="entry name" value="SRA_YDG"/>
</dbReference>
<dbReference type="InterPro" id="IPR045134">
    <property type="entry name" value="UHRF1/2-like"/>
</dbReference>
<dbReference type="PROSITE" id="PS00518">
    <property type="entry name" value="ZF_RING_1"/>
    <property type="match status" value="1"/>
</dbReference>
<keyword evidence="11" id="KW-0131">Cell cycle</keyword>
<dbReference type="PROSITE" id="PS50089">
    <property type="entry name" value="ZF_RING_2"/>
    <property type="match status" value="1"/>
</dbReference>
<protein>
    <recommendedName>
        <fullName evidence="3">RING-type E3 ubiquitin transferase</fullName>
        <ecNumber evidence="3">2.3.2.27</ecNumber>
    </recommendedName>
</protein>
<dbReference type="Pfam" id="PF12148">
    <property type="entry name" value="TTD"/>
    <property type="match status" value="1"/>
</dbReference>
<keyword evidence="5" id="KW-0479">Metal-binding</keyword>
<feature type="domain" description="RING-type" evidence="18">
    <location>
        <begin position="775"/>
        <end position="814"/>
    </location>
</feature>
<dbReference type="PANTHER" id="PTHR14140:SF45">
    <property type="entry name" value="RING-TYPE E3 UBIQUITIN TRANSFERASE"/>
    <property type="match status" value="1"/>
</dbReference>
<evidence type="ECO:0000256" key="4">
    <source>
        <dbReference type="ARBA" id="ARBA00022679"/>
    </source>
</evidence>
<feature type="compositionally biased region" description="Basic and acidic residues" evidence="14">
    <location>
        <begin position="107"/>
        <end position="131"/>
    </location>
</feature>
<feature type="region of interest" description="Disordered" evidence="14">
    <location>
        <begin position="700"/>
        <end position="723"/>
    </location>
</feature>
<dbReference type="InterPro" id="IPR001965">
    <property type="entry name" value="Znf_PHD"/>
</dbReference>
<keyword evidence="8" id="KW-0862">Zinc</keyword>
<dbReference type="SMART" id="SM00213">
    <property type="entry name" value="UBQ"/>
    <property type="match status" value="1"/>
</dbReference>
<dbReference type="Gene3D" id="2.30.30.140">
    <property type="match status" value="1"/>
</dbReference>
<feature type="compositionally biased region" description="Basic and acidic residues" evidence="14">
    <location>
        <begin position="83"/>
        <end position="92"/>
    </location>
</feature>
<keyword evidence="15" id="KW-0472">Membrane</keyword>
<comment type="pathway">
    <text evidence="2">Protein modification; protein ubiquitination.</text>
</comment>
<evidence type="ECO:0000256" key="13">
    <source>
        <dbReference type="PROSITE-ProRule" id="PRU00358"/>
    </source>
</evidence>
<dbReference type="InterPro" id="IPR017907">
    <property type="entry name" value="Znf_RING_CS"/>
</dbReference>
<dbReference type="PROSITE" id="PS51015">
    <property type="entry name" value="YDG"/>
    <property type="match status" value="1"/>
</dbReference>
<reference evidence="21" key="1">
    <citation type="submission" date="2025-08" db="UniProtKB">
        <authorList>
            <consortium name="RefSeq"/>
        </authorList>
    </citation>
    <scope>IDENTIFICATION</scope>
    <source>
        <tissue evidence="21">Muscle</tissue>
    </source>
</reference>
<dbReference type="InterPro" id="IPR001841">
    <property type="entry name" value="Znf_RING"/>
</dbReference>
<dbReference type="CDD" id="cd01797">
    <property type="entry name" value="Ubl_UHRF"/>
    <property type="match status" value="1"/>
</dbReference>
<evidence type="ECO:0000259" key="19">
    <source>
        <dbReference type="PROSITE" id="PS51015"/>
    </source>
</evidence>
<comment type="subcellular location">
    <subcellularLocation>
        <location evidence="13">Nucleus</location>
    </subcellularLocation>
</comment>
<dbReference type="Proteomes" id="UP000694941">
    <property type="component" value="Unplaced"/>
</dbReference>
<keyword evidence="15" id="KW-0812">Transmembrane</keyword>
<dbReference type="SUPFAM" id="SSF57850">
    <property type="entry name" value="RING/U-box"/>
    <property type="match status" value="1"/>
</dbReference>
<evidence type="ECO:0000256" key="15">
    <source>
        <dbReference type="SAM" id="Phobius"/>
    </source>
</evidence>
<evidence type="ECO:0000256" key="6">
    <source>
        <dbReference type="ARBA" id="ARBA00022771"/>
    </source>
</evidence>
<dbReference type="InterPro" id="IPR014722">
    <property type="entry name" value="Rib_uL2_dom2"/>
</dbReference>
<proteinExistence type="predicted"/>
<evidence type="ECO:0000256" key="8">
    <source>
        <dbReference type="ARBA" id="ARBA00022833"/>
    </source>
</evidence>
<dbReference type="PANTHER" id="PTHR14140">
    <property type="entry name" value="E3 UBIQUITIN-PROTEIN LIGASE UHRF-RELATED"/>
    <property type="match status" value="1"/>
</dbReference>
<evidence type="ECO:0000256" key="7">
    <source>
        <dbReference type="ARBA" id="ARBA00022786"/>
    </source>
</evidence>
<evidence type="ECO:0000313" key="20">
    <source>
        <dbReference type="Proteomes" id="UP000694941"/>
    </source>
</evidence>
<evidence type="ECO:0000256" key="11">
    <source>
        <dbReference type="ARBA" id="ARBA00023306"/>
    </source>
</evidence>
<dbReference type="InterPro" id="IPR013083">
    <property type="entry name" value="Znf_RING/FYVE/PHD"/>
</dbReference>
<keyword evidence="15" id="KW-1133">Transmembrane helix</keyword>
<name>A0ABM1TF56_LIMPO</name>
<evidence type="ECO:0000256" key="1">
    <source>
        <dbReference type="ARBA" id="ARBA00000900"/>
    </source>
</evidence>
<dbReference type="InterPro" id="IPR011011">
    <property type="entry name" value="Znf_FYVE_PHD"/>
</dbReference>
<accession>A0ABM1TF56</accession>
<dbReference type="CDD" id="cd20387">
    <property type="entry name" value="Tudor_UHRF_rpt1"/>
    <property type="match status" value="1"/>
</dbReference>
<organism evidence="20 21">
    <name type="scientific">Limulus polyphemus</name>
    <name type="common">Atlantic horseshoe crab</name>
    <dbReference type="NCBI Taxonomy" id="6850"/>
    <lineage>
        <taxon>Eukaryota</taxon>
        <taxon>Metazoa</taxon>
        <taxon>Ecdysozoa</taxon>
        <taxon>Arthropoda</taxon>
        <taxon>Chelicerata</taxon>
        <taxon>Merostomata</taxon>
        <taxon>Xiphosura</taxon>
        <taxon>Limulidae</taxon>
        <taxon>Limulus</taxon>
    </lineage>
</organism>
<evidence type="ECO:0000256" key="2">
    <source>
        <dbReference type="ARBA" id="ARBA00004906"/>
    </source>
</evidence>
<evidence type="ECO:0000259" key="18">
    <source>
        <dbReference type="PROSITE" id="PS50089"/>
    </source>
</evidence>
<dbReference type="Pfam" id="PF00240">
    <property type="entry name" value="ubiquitin"/>
    <property type="match status" value="1"/>
</dbReference>
<dbReference type="RefSeq" id="XP_022254512.1">
    <property type="nucleotide sequence ID" value="XM_022398804.1"/>
</dbReference>
<dbReference type="InterPro" id="IPR015947">
    <property type="entry name" value="PUA-like_sf"/>
</dbReference>
<sequence length="845" mass="96669">MWIQVRSMDGHISVRVDELSKLTKIEDLRKRIEGKFSAPPERQRLFYRGKQLEDGHTLFDYDVGLNDIIQIFVRPVHSDQPIKKSLKSHKEEVEETSSSDESTGSNKENKLETEYQESGKVEDGTSAKENNRLEPSLSKYYQVGSLVDAKDVNLGAWFEGKIVNIYRNKSETSNKGHNPIVNLTEKTDSEIDSVSNTCTLEVKNFDPAQNHGIILNDCLNPVHERNNEEASSENRDREFDDLVYEVKIENYEEDEPLKLRLEQIRPRARTVVRFDEIEEGEVYMVNYSIEEPEERGYWYDCLITKMKNARTIKQLYGTIYSYDFITQTTIYTNNIFNTNLRSLVAAVMESGSKGPPDSAPLDNCKIVFMDEVYKIEEKKEIDFNNEEDQKVTSLESPAKRQVKPDCSQCKDVASRKCRFCSCHICGGKDEPAKQVMCDECDMSYHIWCLTPSLDDVPDVEEWYCPECKNDETEVVRAGEKLKESKKKAKMASANSASSRDWGKGMACVGRTRECTLVPPNHFGSVPGIEVGKMWKFRVQVLHQIKHCINFIILKAFCRQFSIVIVSCFFLQLIIITGFFYTCFRALALNCAAVLNAKTGAEARNWKEGKPVRVLRSYKGKKYSEYCPEDGIRYDGLYKVVKYWSEKGKSGFLVWRYLLRRDDPAPAPWTKAGKKRIKELGLIMEYPEGYLEALAAKVKPEPEDGKKGKGKRSRGDSGCDSSTLKKKKSAVYQIPGDINKLIKKDKLNQKLWNECTAVVKEGQQVFFKRVEELFLCICCQEVVFNPVTTECSHNICKSCLQRSFRAEVYSCPACRSSLGKRYSLEINKSLGEVLQLIFPGYEAGRL</sequence>
<comment type="catalytic activity">
    <reaction evidence="1">
        <text>S-ubiquitinyl-[E2 ubiquitin-conjugating enzyme]-L-cysteine + [acceptor protein]-L-lysine = [E2 ubiquitin-conjugating enzyme]-L-cysteine + N(6)-ubiquitinyl-[acceptor protein]-L-lysine.</text>
        <dbReference type="EC" id="2.3.2.27"/>
    </reaction>
</comment>
<dbReference type="PROSITE" id="PS50053">
    <property type="entry name" value="UBIQUITIN_2"/>
    <property type="match status" value="1"/>
</dbReference>
<evidence type="ECO:0000259" key="16">
    <source>
        <dbReference type="PROSITE" id="PS50016"/>
    </source>
</evidence>
<dbReference type="Gene3D" id="2.30.280.10">
    <property type="entry name" value="SRA-YDG"/>
    <property type="match status" value="2"/>
</dbReference>
<evidence type="ECO:0000256" key="5">
    <source>
        <dbReference type="ARBA" id="ARBA00022723"/>
    </source>
</evidence>
<keyword evidence="7" id="KW-0833">Ubl conjugation pathway</keyword>
<feature type="domain" description="PHD-type" evidence="16">
    <location>
        <begin position="419"/>
        <end position="470"/>
    </location>
</feature>
<dbReference type="SMART" id="SM00184">
    <property type="entry name" value="RING"/>
    <property type="match status" value="2"/>
</dbReference>
<keyword evidence="6 12" id="KW-0863">Zinc-finger</keyword>